<organism evidence="3 4">
    <name type="scientific">Brachybacterium halotolerans</name>
    <dbReference type="NCBI Taxonomy" id="2795215"/>
    <lineage>
        <taxon>Bacteria</taxon>
        <taxon>Bacillati</taxon>
        <taxon>Actinomycetota</taxon>
        <taxon>Actinomycetes</taxon>
        <taxon>Micrococcales</taxon>
        <taxon>Dermabacteraceae</taxon>
        <taxon>Brachybacterium</taxon>
    </lineage>
</organism>
<name>A0ABS1B704_9MICO</name>
<dbReference type="GO" id="GO:0016740">
    <property type="term" value="F:transferase activity"/>
    <property type="evidence" value="ECO:0007669"/>
    <property type="project" value="UniProtKB-KW"/>
</dbReference>
<dbReference type="RefSeq" id="WP_200501038.1">
    <property type="nucleotide sequence ID" value="NZ_JAEDAJ010000001.1"/>
</dbReference>
<comment type="caution">
    <text evidence="3">The sequence shown here is derived from an EMBL/GenBank/DDBJ whole genome shotgun (WGS) entry which is preliminary data.</text>
</comment>
<dbReference type="PANTHER" id="PTHR23026">
    <property type="entry name" value="NADPH NITROREDUCTASE"/>
    <property type="match status" value="1"/>
</dbReference>
<dbReference type="Pfam" id="PF00881">
    <property type="entry name" value="Nitroreductase"/>
    <property type="match status" value="1"/>
</dbReference>
<dbReference type="Proteomes" id="UP000612352">
    <property type="component" value="Unassembled WGS sequence"/>
</dbReference>
<dbReference type="InterPro" id="IPR050627">
    <property type="entry name" value="Nitroreductase/BluB"/>
</dbReference>
<dbReference type="InterPro" id="IPR007345">
    <property type="entry name" value="Polysacch_pyruvyl_Trfase"/>
</dbReference>
<keyword evidence="3" id="KW-0808">Transferase</keyword>
<dbReference type="InterPro" id="IPR000415">
    <property type="entry name" value="Nitroreductase-like"/>
</dbReference>
<evidence type="ECO:0000313" key="4">
    <source>
        <dbReference type="Proteomes" id="UP000612352"/>
    </source>
</evidence>
<dbReference type="PANTHER" id="PTHR23026:SF123">
    <property type="entry name" value="NAD(P)H NITROREDUCTASE RV3131-RELATED"/>
    <property type="match status" value="1"/>
</dbReference>
<dbReference type="Pfam" id="PF04230">
    <property type="entry name" value="PS_pyruv_trans"/>
    <property type="match status" value="1"/>
</dbReference>
<gene>
    <name evidence="3" type="ORF">I8D64_03315</name>
</gene>
<feature type="domain" description="Nitroreductase" evidence="1">
    <location>
        <begin position="694"/>
        <end position="837"/>
    </location>
</feature>
<proteinExistence type="predicted"/>
<evidence type="ECO:0000259" key="1">
    <source>
        <dbReference type="Pfam" id="PF00881"/>
    </source>
</evidence>
<sequence>MTDPKQTFDVAVCGWWYGKNYGSILTYYGLNRAIENLGHSVLMVHEPLGYNGFRVEWPDDIVSMQFAERVGYHTTQQMHFTELPRLNERARTFVVGSDQLWNPLIGRVNSDLFLDFVSEQNNRVAYGTSFGNRGTKKFTPEFIATHAAQLQRFKAISVREGYAVDTARDIFGAKASLVVDPVFLLPREHYDELAAKATVAPEGEYLSVFFLDPTEEKKAVAQGIADKLGLEIIRVIPNPDDGIEHCRTLWADEPRAQILDEDRPENFLRTYQDAEYVVTDSFHGSAFAAIFEKPFSSIFNTKRGADRFKNLMSSLGFDETRRVRETDSHEDIAANPNVTREIDYSTARDYISSGRESSMAWLKDALDPSTTGSAALYPRQKLTLTAPEFATGGSGWKIARRGKQTRLRVARDGAVLGNLVWTDLPEPLVAGSAYQLRIDWTPTTDAKKVNIHVRNPESTRFRVVGAVNVEGARGQARTDTLTFTVSEPGFTQFMLGGVHFTGRRAGADIRSIEIERIPTGALAAQAPAKRKGGAPAGGFSAQAKALALKDSERQVRSFGHARSADGVSGAQARMIFHAHAIEKGLSRSNFRPGFGGRAVPGLAKEMNAWLAADRDTSDEFLQSSAAVMKAYFDRHDQLGTDVSHFRQLFSEAAQALIDGTTHSEGGVLPAGQVRELVGEVENEDAERSFLDVVYGRRSVREYTSEPVKDEEIARAVQIAMQSPSVCNRQGARVHQFEDPDVIKKVLDIQGGFAGYEMPPRLLLVSADLDAFLFAPERNQPFVDGGLFMMSLLLGLTQVGLGSVPLNTAMGTEKETKIRELIDIPDHEVFISFIGVGHFDENVLVPRSKRTGVQRALVQHKDA</sequence>
<dbReference type="Gene3D" id="3.40.109.10">
    <property type="entry name" value="NADH Oxidase"/>
    <property type="match status" value="1"/>
</dbReference>
<evidence type="ECO:0000259" key="2">
    <source>
        <dbReference type="Pfam" id="PF04230"/>
    </source>
</evidence>
<accession>A0ABS1B704</accession>
<feature type="domain" description="Polysaccharide pyruvyl transferase" evidence="2">
    <location>
        <begin position="20"/>
        <end position="295"/>
    </location>
</feature>
<protein>
    <submittedName>
        <fullName evidence="3">Polysaccharide pyruvyl transferase family protein</fullName>
    </submittedName>
</protein>
<dbReference type="SUPFAM" id="SSF55469">
    <property type="entry name" value="FMN-dependent nitroreductase-like"/>
    <property type="match status" value="1"/>
</dbReference>
<dbReference type="EMBL" id="JAEDAJ010000001">
    <property type="protein sequence ID" value="MBK0330425.1"/>
    <property type="molecule type" value="Genomic_DNA"/>
</dbReference>
<dbReference type="InterPro" id="IPR029479">
    <property type="entry name" value="Nitroreductase"/>
</dbReference>
<evidence type="ECO:0000313" key="3">
    <source>
        <dbReference type="EMBL" id="MBK0330425.1"/>
    </source>
</evidence>
<reference evidence="3 4" key="1">
    <citation type="submission" date="2020-12" db="EMBL/GenBank/DDBJ databases">
        <title>Brachybacterium sp. MASK1Z-5, whole genome shotgun sequence.</title>
        <authorList>
            <person name="Tuo L."/>
        </authorList>
    </citation>
    <scope>NUCLEOTIDE SEQUENCE [LARGE SCALE GENOMIC DNA]</scope>
    <source>
        <strain evidence="3 4">MASK1Z-5</strain>
    </source>
</reference>
<keyword evidence="4" id="KW-1185">Reference proteome</keyword>